<evidence type="ECO:0000313" key="2">
    <source>
        <dbReference type="Proteomes" id="UP000196573"/>
    </source>
</evidence>
<dbReference type="PANTHER" id="PTHR38784:SF1">
    <property type="entry name" value="SUCROSE PHOSPHORYLASE"/>
    <property type="match status" value="1"/>
</dbReference>
<dbReference type="SUPFAM" id="SSF52980">
    <property type="entry name" value="Restriction endonuclease-like"/>
    <property type="match status" value="1"/>
</dbReference>
<dbReference type="CDD" id="cd22368">
    <property type="entry name" value="YaeQ-like"/>
    <property type="match status" value="1"/>
</dbReference>
<dbReference type="PANTHER" id="PTHR38784">
    <property type="entry name" value="SUCROSE PHOSPHORYLASE"/>
    <property type="match status" value="1"/>
</dbReference>
<dbReference type="InterPro" id="IPR011335">
    <property type="entry name" value="Restrct_endonuc-II-like"/>
</dbReference>
<dbReference type="Gene3D" id="3.10.640.10">
    <property type="entry name" value="Restriction endonuclease-like alpha-beta roll domain"/>
    <property type="match status" value="1"/>
</dbReference>
<dbReference type="InterPro" id="IPR038590">
    <property type="entry name" value="YaeQ_sf"/>
</dbReference>
<dbReference type="Proteomes" id="UP000196573">
    <property type="component" value="Unassembled WGS sequence"/>
</dbReference>
<dbReference type="RefSeq" id="WP_087109755.1">
    <property type="nucleotide sequence ID" value="NZ_CBCSCN010000002.1"/>
</dbReference>
<accession>A0A1X7AJZ3</accession>
<name>A0A1X7AJZ3_9GAMM</name>
<dbReference type="AlphaFoldDB" id="A0A1X7AJZ3"/>
<gene>
    <name evidence="1" type="ORF">EHSB41UT_02210</name>
</gene>
<dbReference type="PIRSF" id="PIRSF011484">
    <property type="entry name" value="YaeQ"/>
    <property type="match status" value="1"/>
</dbReference>
<proteinExistence type="predicted"/>
<protein>
    <submittedName>
        <fullName evidence="1">YaeQ protein</fullName>
    </submittedName>
</protein>
<evidence type="ECO:0000313" key="1">
    <source>
        <dbReference type="EMBL" id="SMA46593.1"/>
    </source>
</evidence>
<dbReference type="SMART" id="SM01322">
    <property type="entry name" value="YaeQ"/>
    <property type="match status" value="1"/>
</dbReference>
<sequence>MALKATIFKAELQIADMDRGYYKTHAVTTARHPSENNERMMVRLLAFALNASDDLQFTRGLSTDDEPDIWEKDLVGSVQTWIEVGLPDERRIRKGCNQSEKMVIYAYGDRSAPVWKEQNKAVLKRFDYLQVIFLPEAEVEAMADMVERTMDLQFTVQDEVIMLSSSAGTVDIHPQIWK</sequence>
<dbReference type="OrthoDB" id="5293309at2"/>
<dbReference type="Pfam" id="PF07152">
    <property type="entry name" value="YaeQ"/>
    <property type="match status" value="1"/>
</dbReference>
<organism evidence="1 2">
    <name type="scientific">Parendozoicomonas haliclonae</name>
    <dbReference type="NCBI Taxonomy" id="1960125"/>
    <lineage>
        <taxon>Bacteria</taxon>
        <taxon>Pseudomonadati</taxon>
        <taxon>Pseudomonadota</taxon>
        <taxon>Gammaproteobacteria</taxon>
        <taxon>Oceanospirillales</taxon>
        <taxon>Endozoicomonadaceae</taxon>
        <taxon>Parendozoicomonas</taxon>
    </lineage>
</organism>
<keyword evidence="2" id="KW-1185">Reference proteome</keyword>
<dbReference type="InterPro" id="IPR009822">
    <property type="entry name" value="YaeQ"/>
</dbReference>
<dbReference type="EMBL" id="FWPT01000004">
    <property type="protein sequence ID" value="SMA46593.1"/>
    <property type="molecule type" value="Genomic_DNA"/>
</dbReference>
<reference evidence="1 2" key="1">
    <citation type="submission" date="2017-03" db="EMBL/GenBank/DDBJ databases">
        <authorList>
            <person name="Afonso C.L."/>
            <person name="Miller P.J."/>
            <person name="Scott M.A."/>
            <person name="Spackman E."/>
            <person name="Goraichik I."/>
            <person name="Dimitrov K.M."/>
            <person name="Suarez D.L."/>
            <person name="Swayne D.E."/>
        </authorList>
    </citation>
    <scope>NUCLEOTIDE SEQUENCE [LARGE SCALE GENOMIC DNA]</scope>
    <source>
        <strain evidence="1">SB41UT1</strain>
    </source>
</reference>